<dbReference type="PANTHER" id="PTHR43422:SF3">
    <property type="entry name" value="THIAMINE THIAZOLE SYNTHASE"/>
    <property type="match status" value="1"/>
</dbReference>
<proteinExistence type="predicted"/>
<dbReference type="Proteomes" id="UP000027178">
    <property type="component" value="Unassembled WGS sequence"/>
</dbReference>
<dbReference type="PANTHER" id="PTHR43422">
    <property type="entry name" value="THIAMINE THIAZOLE SYNTHASE"/>
    <property type="match status" value="1"/>
</dbReference>
<dbReference type="SUPFAM" id="SSF51905">
    <property type="entry name" value="FAD/NAD(P)-binding domain"/>
    <property type="match status" value="1"/>
</dbReference>
<dbReference type="PATRIC" id="fig|1348663.4.peg.7089"/>
<gene>
    <name evidence="1" type="ORF">KCH_73340</name>
</gene>
<dbReference type="OrthoDB" id="9790035at2"/>
<dbReference type="RefSeq" id="WP_051653758.1">
    <property type="nucleotide sequence ID" value="NZ_KK853997.1"/>
</dbReference>
<name>A0A066YLQ1_9ACTN</name>
<dbReference type="HOGENOM" id="CLU_028028_2_0_11"/>
<dbReference type="eggNOG" id="COG0654">
    <property type="taxonomic scope" value="Bacteria"/>
</dbReference>
<sequence length="455" mass="47894">MNLVRRPAGTATGHAVVLGAGIAGLCAARALSEVFDRVTLVERDALAEDGGTRRGVPQGAHVHSLTVRGAAVLDGFFPGFVGRLAADGAALVTALSEVDIVFFGSLLHKVPVGTVLQAGRPFLEDRLRAAVRALPNLAVLDDREAVAPLAAPGNARVVGVRLARPGGAGAAEDVDADLVVDAMGRAGRGAAWLGSLGYRKPVEQRLRVDVAYASRRYRIPPGAAGPGRALLVGATPARPRGLVLTQQEDDLWVLSLYGFGHPDHPPTDPAEFLRFAGELASGPIWDALRRAEPVTEVASFGYPHALRRHFHRLRRLPDGLVSTGDAICSLNPIYGAGMTVAALQAAALRECLAGGTRDLPRRFYRSAADALRLPWLFSTLADRSMPQVPGTRPALAALLGKSFRATMRAAATDAEVATAVWNAVSLTASPAALARPRVVAATLRNWPRRAQDSGS</sequence>
<evidence type="ECO:0000313" key="2">
    <source>
        <dbReference type="Proteomes" id="UP000027178"/>
    </source>
</evidence>
<organism evidence="1 2">
    <name type="scientific">Kitasatospora cheerisanensis KCTC 2395</name>
    <dbReference type="NCBI Taxonomy" id="1348663"/>
    <lineage>
        <taxon>Bacteria</taxon>
        <taxon>Bacillati</taxon>
        <taxon>Actinomycetota</taxon>
        <taxon>Actinomycetes</taxon>
        <taxon>Kitasatosporales</taxon>
        <taxon>Streptomycetaceae</taxon>
        <taxon>Kitasatospora</taxon>
    </lineage>
</organism>
<evidence type="ECO:0008006" key="3">
    <source>
        <dbReference type="Google" id="ProtNLM"/>
    </source>
</evidence>
<dbReference type="EMBL" id="JNBY01000159">
    <property type="protein sequence ID" value="KDN80844.1"/>
    <property type="molecule type" value="Genomic_DNA"/>
</dbReference>
<dbReference type="Gene3D" id="3.50.50.60">
    <property type="entry name" value="FAD/NAD(P)-binding domain"/>
    <property type="match status" value="2"/>
</dbReference>
<accession>A0A066YLQ1</accession>
<comment type="caution">
    <text evidence="1">The sequence shown here is derived from an EMBL/GenBank/DDBJ whole genome shotgun (WGS) entry which is preliminary data.</text>
</comment>
<keyword evidence="2" id="KW-1185">Reference proteome</keyword>
<dbReference type="AlphaFoldDB" id="A0A066YLQ1"/>
<protein>
    <recommendedName>
        <fullName evidence="3">FAD-binding domain-containing protein</fullName>
    </recommendedName>
</protein>
<reference evidence="1 2" key="1">
    <citation type="submission" date="2014-05" db="EMBL/GenBank/DDBJ databases">
        <title>Draft Genome Sequence of Kitasatospora cheerisanensis KCTC 2395.</title>
        <authorList>
            <person name="Nam D.H."/>
        </authorList>
    </citation>
    <scope>NUCLEOTIDE SEQUENCE [LARGE SCALE GENOMIC DNA]</scope>
    <source>
        <strain evidence="1 2">KCTC 2395</strain>
    </source>
</reference>
<dbReference type="InterPro" id="IPR036188">
    <property type="entry name" value="FAD/NAD-bd_sf"/>
</dbReference>
<evidence type="ECO:0000313" key="1">
    <source>
        <dbReference type="EMBL" id="KDN80844.1"/>
    </source>
</evidence>